<keyword evidence="3" id="KW-1185">Reference proteome</keyword>
<dbReference type="OrthoDB" id="7471221at2"/>
<dbReference type="Pfam" id="PF12277">
    <property type="entry name" value="DUF3618"/>
    <property type="match status" value="1"/>
</dbReference>
<gene>
    <name evidence="2" type="ORF">EKE94_05545</name>
</gene>
<dbReference type="RefSeq" id="WP_127905620.1">
    <property type="nucleotide sequence ID" value="NZ_RQXX01000002.1"/>
</dbReference>
<dbReference type="InterPro" id="IPR022062">
    <property type="entry name" value="DUF3618"/>
</dbReference>
<organism evidence="2 3">
    <name type="scientific">Mesobaculum littorinae</name>
    <dbReference type="NCBI Taxonomy" id="2486419"/>
    <lineage>
        <taxon>Bacteria</taxon>
        <taxon>Pseudomonadati</taxon>
        <taxon>Pseudomonadota</taxon>
        <taxon>Alphaproteobacteria</taxon>
        <taxon>Rhodobacterales</taxon>
        <taxon>Roseobacteraceae</taxon>
        <taxon>Mesobaculum</taxon>
    </lineage>
</organism>
<name>A0A438AIH0_9RHOB</name>
<protein>
    <submittedName>
        <fullName evidence="2">DUF3618 domain-containing protein</fullName>
    </submittedName>
</protein>
<accession>A0A438AIH0</accession>
<feature type="region of interest" description="Disordered" evidence="1">
    <location>
        <begin position="277"/>
        <end position="340"/>
    </location>
</feature>
<reference evidence="2 3" key="1">
    <citation type="submission" date="2018-11" db="EMBL/GenBank/DDBJ databases">
        <title>Mesobaculum littorinae gen. nov., sp. nov., isolated from Littorina scabra that represents a novel genus of the order Rhodobacteraceae.</title>
        <authorList>
            <person name="Li F."/>
        </authorList>
    </citation>
    <scope>NUCLEOTIDE SEQUENCE [LARGE SCALE GENOMIC DNA]</scope>
    <source>
        <strain evidence="2 3">M0103</strain>
    </source>
</reference>
<dbReference type="AlphaFoldDB" id="A0A438AIH0"/>
<proteinExistence type="predicted"/>
<dbReference type="Proteomes" id="UP000285908">
    <property type="component" value="Unassembled WGS sequence"/>
</dbReference>
<evidence type="ECO:0000256" key="1">
    <source>
        <dbReference type="SAM" id="MobiDB-lite"/>
    </source>
</evidence>
<comment type="caution">
    <text evidence="2">The sequence shown here is derived from an EMBL/GenBank/DDBJ whole genome shotgun (WGS) entry which is preliminary data.</text>
</comment>
<feature type="compositionally biased region" description="Basic and acidic residues" evidence="1">
    <location>
        <begin position="91"/>
        <end position="101"/>
    </location>
</feature>
<dbReference type="EMBL" id="RQXX01000002">
    <property type="protein sequence ID" value="RVV98387.1"/>
    <property type="molecule type" value="Genomic_DNA"/>
</dbReference>
<evidence type="ECO:0000313" key="2">
    <source>
        <dbReference type="EMBL" id="RVV98387.1"/>
    </source>
</evidence>
<feature type="region of interest" description="Disordered" evidence="1">
    <location>
        <begin position="86"/>
        <end position="130"/>
    </location>
</feature>
<sequence>MSYEPRTPEEIEREIAEERSQLTRTIGSIQDKLSFDHLFRGVSDSVSEHSSDVLHGVSRTVQRNPTALALTAAGLAWLAISNARSSSSDNRYAEHGPRYPEPRGPVPAGAPYPAELDDEEHHEEGSPWGRARASLSRYRADARARYGAAKASASERWAKARREGERRYGETAVSARQLRDRISDGTNEMSEDAKKRVMAARTRAYEAQVKAEYYARESREKATAFYDDQPLVVGGLAVVLGVAVGAALPRTKREDETFGAYRDDLFDEAERIYREERSKLGEVAKTARDETEAQLRQAGRDLKENASETLKSAEERAKTAAHDVEKATENEAKKQDFGNV</sequence>
<evidence type="ECO:0000313" key="3">
    <source>
        <dbReference type="Proteomes" id="UP000285908"/>
    </source>
</evidence>